<dbReference type="InterPro" id="IPR036052">
    <property type="entry name" value="TrpB-like_PALP_sf"/>
</dbReference>
<dbReference type="PROSITE" id="PS00165">
    <property type="entry name" value="DEHYDRATASE_SER_THR"/>
    <property type="match status" value="1"/>
</dbReference>
<comment type="cofactor">
    <cofactor evidence="2">
        <name>pyridoxal 5'-phosphate</name>
        <dbReference type="ChEBI" id="CHEBI:597326"/>
    </cofactor>
</comment>
<dbReference type="GO" id="GO:0003941">
    <property type="term" value="F:L-serine ammonia-lyase activity"/>
    <property type="evidence" value="ECO:0007669"/>
    <property type="project" value="TreeGrafter"/>
</dbReference>
<keyword evidence="8" id="KW-0456">Lyase</keyword>
<dbReference type="Proteomes" id="UP000295301">
    <property type="component" value="Unassembled WGS sequence"/>
</dbReference>
<evidence type="ECO:0000256" key="2">
    <source>
        <dbReference type="ARBA" id="ARBA00001933"/>
    </source>
</evidence>
<evidence type="ECO:0000259" key="9">
    <source>
        <dbReference type="Pfam" id="PF00291"/>
    </source>
</evidence>
<dbReference type="GO" id="GO:0005524">
    <property type="term" value="F:ATP binding"/>
    <property type="evidence" value="ECO:0007669"/>
    <property type="project" value="TreeGrafter"/>
</dbReference>
<dbReference type="AlphaFoldDB" id="A0A4R5VDY1"/>
<dbReference type="EMBL" id="SMUV01000055">
    <property type="protein sequence ID" value="TDK50581.1"/>
    <property type="molecule type" value="Genomic_DNA"/>
</dbReference>
<comment type="cofactor">
    <cofactor evidence="1">
        <name>Ca(2+)</name>
        <dbReference type="ChEBI" id="CHEBI:29108"/>
    </cofactor>
</comment>
<dbReference type="GO" id="GO:0018114">
    <property type="term" value="F:threonine racemase activity"/>
    <property type="evidence" value="ECO:0007669"/>
    <property type="project" value="TreeGrafter"/>
</dbReference>
<evidence type="ECO:0000256" key="1">
    <source>
        <dbReference type="ARBA" id="ARBA00001913"/>
    </source>
</evidence>
<dbReference type="GO" id="GO:0030378">
    <property type="term" value="F:serine racemase activity"/>
    <property type="evidence" value="ECO:0007669"/>
    <property type="project" value="TreeGrafter"/>
</dbReference>
<evidence type="ECO:0000256" key="5">
    <source>
        <dbReference type="ARBA" id="ARBA00010869"/>
    </source>
</evidence>
<evidence type="ECO:0000313" key="11">
    <source>
        <dbReference type="Proteomes" id="UP000295301"/>
    </source>
</evidence>
<dbReference type="FunFam" id="3.40.50.1100:FF:000005">
    <property type="entry name" value="Threonine dehydratase catabolic"/>
    <property type="match status" value="1"/>
</dbReference>
<dbReference type="PANTHER" id="PTHR43050">
    <property type="entry name" value="SERINE / THREONINE RACEMASE FAMILY MEMBER"/>
    <property type="match status" value="1"/>
</dbReference>
<comment type="similarity">
    <text evidence="5">Belongs to the serine/threonine dehydratase family.</text>
</comment>
<dbReference type="GO" id="GO:0070179">
    <property type="term" value="P:D-serine biosynthetic process"/>
    <property type="evidence" value="ECO:0007669"/>
    <property type="project" value="TreeGrafter"/>
</dbReference>
<evidence type="ECO:0000313" key="10">
    <source>
        <dbReference type="EMBL" id="TDK50581.1"/>
    </source>
</evidence>
<evidence type="ECO:0000256" key="4">
    <source>
        <dbReference type="ARBA" id="ARBA00001946"/>
    </source>
</evidence>
<organism evidence="10 11">
    <name type="scientific">Antarcticimicrobium luteum</name>
    <dbReference type="NCBI Taxonomy" id="2547397"/>
    <lineage>
        <taxon>Bacteria</taxon>
        <taxon>Pseudomonadati</taxon>
        <taxon>Pseudomonadota</taxon>
        <taxon>Alphaproteobacteria</taxon>
        <taxon>Rhodobacterales</taxon>
        <taxon>Paracoccaceae</taxon>
        <taxon>Antarcticimicrobium</taxon>
    </lineage>
</organism>
<accession>A0A4R5VDY1</accession>
<evidence type="ECO:0000256" key="6">
    <source>
        <dbReference type="ARBA" id="ARBA00022842"/>
    </source>
</evidence>
<keyword evidence="6" id="KW-0460">Magnesium</keyword>
<dbReference type="RefSeq" id="WP_133358840.1">
    <property type="nucleotide sequence ID" value="NZ_SMUV01000055.1"/>
</dbReference>
<dbReference type="GO" id="GO:0000287">
    <property type="term" value="F:magnesium ion binding"/>
    <property type="evidence" value="ECO:0007669"/>
    <property type="project" value="TreeGrafter"/>
</dbReference>
<gene>
    <name evidence="10" type="ORF">E1832_06060</name>
</gene>
<sequence length="329" mass="34134">MSNIDMIEAAAGRLAGHARRTPLLSSPFLDEIAGRRVLVKPECLQHTGSFKFRGGWSAISALAPEVRARGVIAFSSGNHAQGVAYAARLHGVSAVIIMPSDAPKMKIDNTRALGAEVVLYDRANEDRDALGAKLATERGLTLIKPFDEPLVIAGQGTTGLEIAEQAADEGVSQADVLVPCGGGGLTAGIALALEARAPGLRVRPAEPEGFDDTARSLASGKIERNKRLSGSLCDAIITPQPGEITFPINKRLCGPGLVVTEDEALHAMALAFARLKIVIEPGGAVALAAALFRPDRIAGDAVIAVASGGNVDAGVFRAALERFSEQGAP</sequence>
<evidence type="ECO:0000256" key="8">
    <source>
        <dbReference type="ARBA" id="ARBA00023239"/>
    </source>
</evidence>
<feature type="domain" description="Tryptophan synthase beta chain-like PALP" evidence="9">
    <location>
        <begin position="16"/>
        <end position="308"/>
    </location>
</feature>
<dbReference type="OrthoDB" id="9811476at2"/>
<dbReference type="GO" id="GO:0030170">
    <property type="term" value="F:pyridoxal phosphate binding"/>
    <property type="evidence" value="ECO:0007669"/>
    <property type="project" value="InterPro"/>
</dbReference>
<proteinExistence type="inferred from homology"/>
<keyword evidence="7" id="KW-0663">Pyridoxal phosphate</keyword>
<dbReference type="SUPFAM" id="SSF53686">
    <property type="entry name" value="Tryptophan synthase beta subunit-like PLP-dependent enzymes"/>
    <property type="match status" value="1"/>
</dbReference>
<comment type="cofactor">
    <cofactor evidence="3">
        <name>Mn(2+)</name>
        <dbReference type="ChEBI" id="CHEBI:29035"/>
    </cofactor>
</comment>
<dbReference type="CDD" id="cd01562">
    <property type="entry name" value="Thr-dehyd"/>
    <property type="match status" value="1"/>
</dbReference>
<dbReference type="PANTHER" id="PTHR43050:SF1">
    <property type="entry name" value="SERINE RACEMASE"/>
    <property type="match status" value="1"/>
</dbReference>
<name>A0A4R5VDY1_9RHOB</name>
<evidence type="ECO:0000256" key="7">
    <source>
        <dbReference type="ARBA" id="ARBA00022898"/>
    </source>
</evidence>
<dbReference type="InterPro" id="IPR000634">
    <property type="entry name" value="Ser/Thr_deHydtase_PyrdxlP-BS"/>
</dbReference>
<dbReference type="Pfam" id="PF00291">
    <property type="entry name" value="PALP"/>
    <property type="match status" value="1"/>
</dbReference>
<evidence type="ECO:0000256" key="3">
    <source>
        <dbReference type="ARBA" id="ARBA00001936"/>
    </source>
</evidence>
<keyword evidence="11" id="KW-1185">Reference proteome</keyword>
<comment type="cofactor">
    <cofactor evidence="4">
        <name>Mg(2+)</name>
        <dbReference type="ChEBI" id="CHEBI:18420"/>
    </cofactor>
</comment>
<dbReference type="InterPro" id="IPR001926">
    <property type="entry name" value="TrpB-like_PALP"/>
</dbReference>
<reference evidence="10 11" key="1">
    <citation type="submission" date="2019-03" db="EMBL/GenBank/DDBJ databases">
        <title>Ruegeria lutea sp. nov., a novel strain, isolated from marine sediment, the Masan Bay, South Korea.</title>
        <authorList>
            <person name="Kim J."/>
            <person name="Kim D.-Y."/>
            <person name="Lee S.-S."/>
        </authorList>
    </citation>
    <scope>NUCLEOTIDE SEQUENCE [LARGE SCALE GENOMIC DNA]</scope>
    <source>
        <strain evidence="10 11">318-1</strain>
    </source>
</reference>
<comment type="caution">
    <text evidence="10">The sequence shown here is derived from an EMBL/GenBank/DDBJ whole genome shotgun (WGS) entry which is preliminary data.</text>
</comment>
<protein>
    <submittedName>
        <fullName evidence="10">Threonine/serine dehydratase</fullName>
    </submittedName>
</protein>
<dbReference type="Gene3D" id="3.40.50.1100">
    <property type="match status" value="2"/>
</dbReference>